<dbReference type="Gene3D" id="2.60.120.10">
    <property type="entry name" value="Jelly Rolls"/>
    <property type="match status" value="1"/>
</dbReference>
<feature type="domain" description="Cupin type-2" evidence="2">
    <location>
        <begin position="41"/>
        <end position="111"/>
    </location>
</feature>
<dbReference type="AlphaFoldDB" id="A0A6J7Q622"/>
<dbReference type="InterPro" id="IPR011051">
    <property type="entry name" value="RmlC_Cupin_sf"/>
</dbReference>
<dbReference type="GO" id="GO:0046872">
    <property type="term" value="F:metal ion binding"/>
    <property type="evidence" value="ECO:0007669"/>
    <property type="project" value="UniProtKB-KW"/>
</dbReference>
<dbReference type="PANTHER" id="PTHR35848">
    <property type="entry name" value="OXALATE-BINDING PROTEIN"/>
    <property type="match status" value="1"/>
</dbReference>
<evidence type="ECO:0000313" key="3">
    <source>
        <dbReference type="EMBL" id="CAB5012461.1"/>
    </source>
</evidence>
<gene>
    <name evidence="3" type="ORF">UFOPK4098_00370</name>
</gene>
<evidence type="ECO:0000256" key="1">
    <source>
        <dbReference type="ARBA" id="ARBA00022723"/>
    </source>
</evidence>
<evidence type="ECO:0000259" key="2">
    <source>
        <dbReference type="Pfam" id="PF07883"/>
    </source>
</evidence>
<proteinExistence type="predicted"/>
<protein>
    <submittedName>
        <fullName evidence="3">Unannotated protein</fullName>
    </submittedName>
</protein>
<dbReference type="EMBL" id="CAFBPN010000010">
    <property type="protein sequence ID" value="CAB5012461.1"/>
    <property type="molecule type" value="Genomic_DNA"/>
</dbReference>
<dbReference type="InterPro" id="IPR014710">
    <property type="entry name" value="RmlC-like_jellyroll"/>
</dbReference>
<name>A0A6J7Q622_9ZZZZ</name>
<dbReference type="InterPro" id="IPR051610">
    <property type="entry name" value="GPI/OXD"/>
</dbReference>
<dbReference type="PANTHER" id="PTHR35848:SF6">
    <property type="entry name" value="CUPIN TYPE-2 DOMAIN-CONTAINING PROTEIN"/>
    <property type="match status" value="1"/>
</dbReference>
<sequence length="127" mass="13909">MPPLIRRIADCPTESWESPAVQWWTLVSGDCTASNQLTAGIAEIPVGADIPERGHTHDAAEIYYFISGNGYMKVDGEIARVSAGDTVFIPEGAEHFAANDGVEPLRLFYVFARDTFSDVHYEFPGGM</sequence>
<dbReference type="InterPro" id="IPR013096">
    <property type="entry name" value="Cupin_2"/>
</dbReference>
<keyword evidence="1" id="KW-0479">Metal-binding</keyword>
<dbReference type="SUPFAM" id="SSF51182">
    <property type="entry name" value="RmlC-like cupins"/>
    <property type="match status" value="1"/>
</dbReference>
<reference evidence="3" key="1">
    <citation type="submission" date="2020-05" db="EMBL/GenBank/DDBJ databases">
        <authorList>
            <person name="Chiriac C."/>
            <person name="Salcher M."/>
            <person name="Ghai R."/>
            <person name="Kavagutti S V."/>
        </authorList>
    </citation>
    <scope>NUCLEOTIDE SEQUENCE</scope>
</reference>
<organism evidence="3">
    <name type="scientific">freshwater metagenome</name>
    <dbReference type="NCBI Taxonomy" id="449393"/>
    <lineage>
        <taxon>unclassified sequences</taxon>
        <taxon>metagenomes</taxon>
        <taxon>ecological metagenomes</taxon>
    </lineage>
</organism>
<dbReference type="Pfam" id="PF07883">
    <property type="entry name" value="Cupin_2"/>
    <property type="match status" value="1"/>
</dbReference>
<accession>A0A6J7Q622</accession>